<evidence type="ECO:0000313" key="2">
    <source>
        <dbReference type="EMBL" id="KAB1281125.1"/>
    </source>
</evidence>
<accession>A0A5N4ECP1</accession>
<organism evidence="2 3">
    <name type="scientific">Camelus dromedarius</name>
    <name type="common">Dromedary</name>
    <name type="synonym">Arabian camel</name>
    <dbReference type="NCBI Taxonomy" id="9838"/>
    <lineage>
        <taxon>Eukaryota</taxon>
        <taxon>Metazoa</taxon>
        <taxon>Chordata</taxon>
        <taxon>Craniata</taxon>
        <taxon>Vertebrata</taxon>
        <taxon>Euteleostomi</taxon>
        <taxon>Mammalia</taxon>
        <taxon>Eutheria</taxon>
        <taxon>Laurasiatheria</taxon>
        <taxon>Artiodactyla</taxon>
        <taxon>Tylopoda</taxon>
        <taxon>Camelidae</taxon>
        <taxon>Camelus</taxon>
    </lineage>
</organism>
<gene>
    <name evidence="2" type="ORF">Cadr_000005115</name>
</gene>
<name>A0A5N4ECP1_CAMDR</name>
<feature type="compositionally biased region" description="Basic and acidic residues" evidence="1">
    <location>
        <begin position="18"/>
        <end position="33"/>
    </location>
</feature>
<feature type="region of interest" description="Disordered" evidence="1">
    <location>
        <begin position="1"/>
        <end position="45"/>
    </location>
</feature>
<dbReference type="AlphaFoldDB" id="A0A5N4ECP1"/>
<evidence type="ECO:0000313" key="3">
    <source>
        <dbReference type="Proteomes" id="UP000299084"/>
    </source>
</evidence>
<protein>
    <submittedName>
        <fullName evidence="2">Uncharacterized protein</fullName>
    </submittedName>
</protein>
<comment type="caution">
    <text evidence="2">The sequence shown here is derived from an EMBL/GenBank/DDBJ whole genome shotgun (WGS) entry which is preliminary data.</text>
</comment>
<feature type="compositionally biased region" description="Basic and acidic residues" evidence="1">
    <location>
        <begin position="1"/>
        <end position="11"/>
    </location>
</feature>
<reference evidence="2 3" key="1">
    <citation type="journal article" date="2019" name="Mol. Ecol. Resour.">
        <title>Improving Illumina assemblies with Hi-C and long reads: an example with the North African dromedary.</title>
        <authorList>
            <person name="Elbers J.P."/>
            <person name="Rogers M.F."/>
            <person name="Perelman P.L."/>
            <person name="Proskuryakova A.A."/>
            <person name="Serdyukova N.A."/>
            <person name="Johnson W.E."/>
            <person name="Horin P."/>
            <person name="Corander J."/>
            <person name="Murphy D."/>
            <person name="Burger P.A."/>
        </authorList>
    </citation>
    <scope>NUCLEOTIDE SEQUENCE [LARGE SCALE GENOMIC DNA]</scope>
    <source>
        <strain evidence="2">Drom800</strain>
        <tissue evidence="2">Blood</tissue>
    </source>
</reference>
<sequence length="172" mass="19148">MENGEVSKEASSEAGSHAGKERPGLQLRDHPEQGRPPTRASHPRCVRAPAARWHKRGAHHIDEGQRRLLGSPALLVEACPPVLPQIPSQLTYDGGAENTPRWKDSLFSKQGWKDWTVMWKRRKLASCLAQHREVWSPPPPAAFTERADRRGTVCEDRVSGLTLGEVLEVAKT</sequence>
<keyword evidence="3" id="KW-1185">Reference proteome</keyword>
<proteinExistence type="predicted"/>
<dbReference type="EMBL" id="JWIN03000003">
    <property type="protein sequence ID" value="KAB1281125.1"/>
    <property type="molecule type" value="Genomic_DNA"/>
</dbReference>
<dbReference type="Proteomes" id="UP000299084">
    <property type="component" value="Unassembled WGS sequence"/>
</dbReference>
<evidence type="ECO:0000256" key="1">
    <source>
        <dbReference type="SAM" id="MobiDB-lite"/>
    </source>
</evidence>